<feature type="region of interest" description="Disordered" evidence="1">
    <location>
        <begin position="1"/>
        <end position="29"/>
    </location>
</feature>
<proteinExistence type="predicted"/>
<reference evidence="2" key="1">
    <citation type="submission" date="2024-06" db="EMBL/GenBank/DDBJ databases">
        <authorList>
            <person name="Liu X."/>
            <person name="Lenzi L."/>
            <person name="Haldenby T S."/>
            <person name="Uol C."/>
        </authorList>
    </citation>
    <scope>NUCLEOTIDE SEQUENCE</scope>
</reference>
<accession>A0AAV2TUB8</accession>
<dbReference type="Proteomes" id="UP001497525">
    <property type="component" value="Unassembled WGS sequence"/>
</dbReference>
<evidence type="ECO:0000256" key="1">
    <source>
        <dbReference type="SAM" id="MobiDB-lite"/>
    </source>
</evidence>
<feature type="compositionally biased region" description="Basic and acidic residues" evidence="1">
    <location>
        <begin position="1"/>
        <end position="15"/>
    </location>
</feature>
<dbReference type="EMBL" id="CAXLJL010000612">
    <property type="protein sequence ID" value="CAL5139526.1"/>
    <property type="molecule type" value="Genomic_DNA"/>
</dbReference>
<evidence type="ECO:0000313" key="2">
    <source>
        <dbReference type="EMBL" id="CAL5139526.1"/>
    </source>
</evidence>
<name>A0AAV2TUB8_CALDB</name>
<feature type="non-terminal residue" evidence="2">
    <location>
        <position position="74"/>
    </location>
</feature>
<sequence>IDHVNKDGCDNRNEEELGVDMTSEEDRTEQLLKRTWESNSWHSNEDFIVTVPKATSPTVLDTTSQITELSRDPQ</sequence>
<comment type="caution">
    <text evidence="2">The sequence shown here is derived from an EMBL/GenBank/DDBJ whole genome shotgun (WGS) entry which is preliminary data.</text>
</comment>
<feature type="non-terminal residue" evidence="2">
    <location>
        <position position="1"/>
    </location>
</feature>
<gene>
    <name evidence="2" type="ORF">CDAUBV1_LOCUS14652</name>
</gene>
<protein>
    <submittedName>
        <fullName evidence="2">Uncharacterized protein</fullName>
    </submittedName>
</protein>
<organism evidence="2 3">
    <name type="scientific">Calicophoron daubneyi</name>
    <name type="common">Rumen fluke</name>
    <name type="synonym">Paramphistomum daubneyi</name>
    <dbReference type="NCBI Taxonomy" id="300641"/>
    <lineage>
        <taxon>Eukaryota</taxon>
        <taxon>Metazoa</taxon>
        <taxon>Spiralia</taxon>
        <taxon>Lophotrochozoa</taxon>
        <taxon>Platyhelminthes</taxon>
        <taxon>Trematoda</taxon>
        <taxon>Digenea</taxon>
        <taxon>Plagiorchiida</taxon>
        <taxon>Pronocephalata</taxon>
        <taxon>Paramphistomoidea</taxon>
        <taxon>Paramphistomidae</taxon>
        <taxon>Calicophoron</taxon>
    </lineage>
</organism>
<dbReference type="AlphaFoldDB" id="A0AAV2TUB8"/>
<evidence type="ECO:0000313" key="3">
    <source>
        <dbReference type="Proteomes" id="UP001497525"/>
    </source>
</evidence>